<sequence length="501" mass="55546">MSSMTAVLASGEFFSLIVRFQDGVPQDMLPFLSLRSLSESHMTSKFIRPIGAVWRPWLDQHGFSRLPLLLKHLKFVEHRLLVYGAYTGHMALLRFMANHLPPKRFRLLVQVNFLLRTAATGDSLPATEFLVDHGSQRDLSMALEYAAQHASLALVQVLYPRLAPTSLGRVLSAASSGGNRDVMAYFIARCTPDTLYSALSSAIRYGKLLLVQDLYAAGCRVQVGLRLMVMEATERQHKDILMYVLENATSDQVPDFVSDALIGAIRSGSEDLVSWLWNEFGPVDISERHLLETSWKQLAMVECLMAHRSASWDYLYSLLLARFTSVHALVLQCATEGHSKTLQWIVSFPPTDDSTNATLDNTIFYDALYEAAFAGKVDVVTWLFDAGFVSTLTFDAMAYPLLAAVTKGHTEAVAFLVTQIVANYSSKAAALEAMATSRMEMSSHLGLMGWLDAIAKIEPISSTKLQPPIWDLYMQAAVACGRVDVVDWLNQTPCIPTNTMS</sequence>
<evidence type="ECO:0000313" key="1">
    <source>
        <dbReference type="EMBL" id="KAF0686036.1"/>
    </source>
</evidence>
<accession>A0A485LJD9</accession>
<dbReference type="EMBL" id="VJMH01007017">
    <property type="protein sequence ID" value="KAF0686036.1"/>
    <property type="molecule type" value="Genomic_DNA"/>
</dbReference>
<organism evidence="2 3">
    <name type="scientific">Aphanomyces stellatus</name>
    <dbReference type="NCBI Taxonomy" id="120398"/>
    <lineage>
        <taxon>Eukaryota</taxon>
        <taxon>Sar</taxon>
        <taxon>Stramenopiles</taxon>
        <taxon>Oomycota</taxon>
        <taxon>Saprolegniomycetes</taxon>
        <taxon>Saprolegniales</taxon>
        <taxon>Verrucalvaceae</taxon>
        <taxon>Aphanomyces</taxon>
    </lineage>
</organism>
<evidence type="ECO:0000313" key="3">
    <source>
        <dbReference type="Proteomes" id="UP000332933"/>
    </source>
</evidence>
<dbReference type="InterPro" id="IPR036770">
    <property type="entry name" value="Ankyrin_rpt-contain_sf"/>
</dbReference>
<keyword evidence="3" id="KW-1185">Reference proteome</keyword>
<dbReference type="Gene3D" id="1.25.40.20">
    <property type="entry name" value="Ankyrin repeat-containing domain"/>
    <property type="match status" value="2"/>
</dbReference>
<dbReference type="EMBL" id="CAADRA010007043">
    <property type="protein sequence ID" value="VFT98798.1"/>
    <property type="molecule type" value="Genomic_DNA"/>
</dbReference>
<reference evidence="2 3" key="1">
    <citation type="submission" date="2019-03" db="EMBL/GenBank/DDBJ databases">
        <authorList>
            <person name="Gaulin E."/>
            <person name="Dumas B."/>
        </authorList>
    </citation>
    <scope>NUCLEOTIDE SEQUENCE [LARGE SCALE GENOMIC DNA]</scope>
    <source>
        <strain evidence="2">CBS 568.67</strain>
    </source>
</reference>
<dbReference type="PANTHER" id="PTHR46586:SF3">
    <property type="entry name" value="ANKYRIN REPEAT-CONTAINING PROTEIN"/>
    <property type="match status" value="1"/>
</dbReference>
<reference evidence="1" key="2">
    <citation type="submission" date="2019-06" db="EMBL/GenBank/DDBJ databases">
        <title>Genomics analysis of Aphanomyces spp. identifies a new class of oomycete effector associated with host adaptation.</title>
        <authorList>
            <person name="Gaulin E."/>
        </authorList>
    </citation>
    <scope>NUCLEOTIDE SEQUENCE</scope>
    <source>
        <strain evidence="1">CBS 578.67</strain>
    </source>
</reference>
<dbReference type="AlphaFoldDB" id="A0A485LJD9"/>
<dbReference type="SUPFAM" id="SSF48403">
    <property type="entry name" value="Ankyrin repeat"/>
    <property type="match status" value="1"/>
</dbReference>
<dbReference type="InterPro" id="IPR052050">
    <property type="entry name" value="SecEffector_AnkRepeat"/>
</dbReference>
<gene>
    <name evidence="2" type="primary">Aste57867_22130</name>
    <name evidence="1" type="ORF">As57867_022061</name>
    <name evidence="2" type="ORF">ASTE57867_22130</name>
</gene>
<dbReference type="PANTHER" id="PTHR46586">
    <property type="entry name" value="ANKYRIN REPEAT-CONTAINING PROTEIN"/>
    <property type="match status" value="1"/>
</dbReference>
<dbReference type="Proteomes" id="UP000332933">
    <property type="component" value="Unassembled WGS sequence"/>
</dbReference>
<protein>
    <submittedName>
        <fullName evidence="2">Aste57867_22130 protein</fullName>
    </submittedName>
</protein>
<evidence type="ECO:0000313" key="2">
    <source>
        <dbReference type="EMBL" id="VFT98798.1"/>
    </source>
</evidence>
<name>A0A485LJD9_9STRA</name>
<proteinExistence type="predicted"/>